<name>A0A364NSM3_9GAMM</name>
<accession>A0A364NSM3</accession>
<organism evidence="1 2">
    <name type="scientific">Nitrincola tibetensis</name>
    <dbReference type="NCBI Taxonomy" id="2219697"/>
    <lineage>
        <taxon>Bacteria</taxon>
        <taxon>Pseudomonadati</taxon>
        <taxon>Pseudomonadota</taxon>
        <taxon>Gammaproteobacteria</taxon>
        <taxon>Oceanospirillales</taxon>
        <taxon>Oceanospirillaceae</taxon>
        <taxon>Nitrincola</taxon>
    </lineage>
</organism>
<evidence type="ECO:0000313" key="2">
    <source>
        <dbReference type="Proteomes" id="UP000250744"/>
    </source>
</evidence>
<keyword evidence="2" id="KW-1185">Reference proteome</keyword>
<sequence>MSCFRESATAWMQRERELENILVERLWRSFKHEDVNLKSYSSSGEITIGLMQFFEFYNS</sequence>
<dbReference type="AlphaFoldDB" id="A0A364NSM3"/>
<protein>
    <submittedName>
        <fullName evidence="1">Uncharacterized protein</fullName>
    </submittedName>
</protein>
<reference evidence="1 2" key="1">
    <citation type="submission" date="2018-06" db="EMBL/GenBank/DDBJ databases">
        <title>Nitrincola tibetense sp. nov., isolated from Lake XuguoCo on Tibetan Plateau.</title>
        <authorList>
            <person name="Xing P."/>
        </authorList>
    </citation>
    <scope>NUCLEOTIDE SEQUENCE [LARGE SCALE GENOMIC DNA]</scope>
    <source>
        <strain evidence="2">xg18</strain>
    </source>
</reference>
<gene>
    <name evidence="1" type="ORF">DN062_02195</name>
</gene>
<comment type="caution">
    <text evidence="1">The sequence shown here is derived from an EMBL/GenBank/DDBJ whole genome shotgun (WGS) entry which is preliminary data.</text>
</comment>
<proteinExistence type="predicted"/>
<dbReference type="EMBL" id="QKRX01000001">
    <property type="protein sequence ID" value="RAU19905.1"/>
    <property type="molecule type" value="Genomic_DNA"/>
</dbReference>
<evidence type="ECO:0000313" key="1">
    <source>
        <dbReference type="EMBL" id="RAU19905.1"/>
    </source>
</evidence>
<dbReference type="Proteomes" id="UP000250744">
    <property type="component" value="Unassembled WGS sequence"/>
</dbReference>